<evidence type="ECO:0000313" key="3">
    <source>
        <dbReference type="EMBL" id="MCP1103435.1"/>
    </source>
</evidence>
<reference evidence="3 4" key="1">
    <citation type="journal article" date="2022" name="Genome Biol. Evol.">
        <title>Host diet, physiology and behaviors set the stage for Lachnospiraceae cladogenesis.</title>
        <authorList>
            <person name="Vera-Ponce De Leon A."/>
            <person name="Schneider M."/>
            <person name="Jahnes B.C."/>
            <person name="Sadowski V."/>
            <person name="Camuy-Velez L.A."/>
            <person name="Duan J."/>
            <person name="Sabree Z.L."/>
        </authorList>
    </citation>
    <scope>NUCLEOTIDE SEQUENCE [LARGE SCALE GENOMIC DNA]</scope>
    <source>
        <strain evidence="3 4">PAL113</strain>
    </source>
</reference>
<dbReference type="InterPro" id="IPR001387">
    <property type="entry name" value="Cro/C1-type_HTH"/>
</dbReference>
<dbReference type="PANTHER" id="PTHR46558:SF11">
    <property type="entry name" value="HTH-TYPE TRANSCRIPTIONAL REGULATOR XRE"/>
    <property type="match status" value="1"/>
</dbReference>
<accession>A0ABT1EC80</accession>
<comment type="caution">
    <text evidence="3">The sequence shown here is derived from an EMBL/GenBank/DDBJ whole genome shotgun (WGS) entry which is preliminary data.</text>
</comment>
<dbReference type="SUPFAM" id="SSF47413">
    <property type="entry name" value="lambda repressor-like DNA-binding domains"/>
    <property type="match status" value="1"/>
</dbReference>
<gene>
    <name evidence="3" type="ORF">NK125_13590</name>
</gene>
<name>A0ABT1EC80_9FIRM</name>
<dbReference type="CDD" id="cd00093">
    <property type="entry name" value="HTH_XRE"/>
    <property type="match status" value="1"/>
</dbReference>
<dbReference type="EMBL" id="JAMZFW010000026">
    <property type="protein sequence ID" value="MCP1103435.1"/>
    <property type="molecule type" value="Genomic_DNA"/>
</dbReference>
<sequence length="343" mass="40360">MRLGKVIRKYRKSKDMTQEEMAKRLGVTAPAVNKWENDNSFPDITLLAPIARLLEVSLDTLLSFQEDLTDEEINEIIQEADIKFKEEPYEEVFLWVKKKIEEYPNCEVLIMQMAELLDAQRIMQEVPNAERYDDYICDLFIQGLKSGREAIRIESAHALIRFHLIKKEYGKAEEYLEYLSQQNPQKKEIQAHIYAETERVEEAWRAYEELLYSSYQQASTSLQGMYRLSLKNEDMEKAHQLVEKQEALARCFEMGKYHEISCGLEVATIEKDKESLLAIMEGMLSSVEQIDGFTDSFLYEHMNLQKVGRDFLEKLKADLLGCFRDEEHYGFLKNDERWKKLKE</sequence>
<keyword evidence="4" id="KW-1185">Reference proteome</keyword>
<protein>
    <submittedName>
        <fullName evidence="3">Helix-turn-helix domain-containing protein</fullName>
    </submittedName>
</protein>
<dbReference type="PROSITE" id="PS50943">
    <property type="entry name" value="HTH_CROC1"/>
    <property type="match status" value="1"/>
</dbReference>
<dbReference type="SMART" id="SM00530">
    <property type="entry name" value="HTH_XRE"/>
    <property type="match status" value="1"/>
</dbReference>
<dbReference type="InterPro" id="IPR010982">
    <property type="entry name" value="Lambda_DNA-bd_dom_sf"/>
</dbReference>
<dbReference type="Proteomes" id="UP001523566">
    <property type="component" value="Unassembled WGS sequence"/>
</dbReference>
<dbReference type="PANTHER" id="PTHR46558">
    <property type="entry name" value="TRACRIPTIONAL REGULATORY PROTEIN-RELATED-RELATED"/>
    <property type="match status" value="1"/>
</dbReference>
<proteinExistence type="predicted"/>
<dbReference type="Pfam" id="PF01381">
    <property type="entry name" value="HTH_3"/>
    <property type="match status" value="1"/>
</dbReference>
<evidence type="ECO:0000259" key="2">
    <source>
        <dbReference type="PROSITE" id="PS50943"/>
    </source>
</evidence>
<keyword evidence="1" id="KW-0238">DNA-binding</keyword>
<evidence type="ECO:0000313" key="4">
    <source>
        <dbReference type="Proteomes" id="UP001523566"/>
    </source>
</evidence>
<dbReference type="RefSeq" id="WP_262067208.1">
    <property type="nucleotide sequence ID" value="NZ_JAMXOD010000026.1"/>
</dbReference>
<evidence type="ECO:0000256" key="1">
    <source>
        <dbReference type="ARBA" id="ARBA00023125"/>
    </source>
</evidence>
<dbReference type="Gene3D" id="1.10.260.40">
    <property type="entry name" value="lambda repressor-like DNA-binding domains"/>
    <property type="match status" value="1"/>
</dbReference>
<organism evidence="3 4">
    <name type="scientific">Aequitasia blattaphilus</name>
    <dbReference type="NCBI Taxonomy" id="2949332"/>
    <lineage>
        <taxon>Bacteria</taxon>
        <taxon>Bacillati</taxon>
        <taxon>Bacillota</taxon>
        <taxon>Clostridia</taxon>
        <taxon>Lachnospirales</taxon>
        <taxon>Lachnospiraceae</taxon>
        <taxon>Aequitasia</taxon>
    </lineage>
</organism>
<feature type="domain" description="HTH cro/C1-type" evidence="2">
    <location>
        <begin position="7"/>
        <end position="61"/>
    </location>
</feature>